<dbReference type="CDD" id="cd02947">
    <property type="entry name" value="TRX_family"/>
    <property type="match status" value="1"/>
</dbReference>
<keyword evidence="2" id="KW-1015">Disulfide bond</keyword>
<dbReference type="InterPro" id="IPR037047">
    <property type="entry name" value="PITH_dom_sf"/>
</dbReference>
<dbReference type="Gene3D" id="2.60.120.470">
    <property type="entry name" value="PITH domain"/>
    <property type="match status" value="1"/>
</dbReference>
<evidence type="ECO:0000313" key="7">
    <source>
        <dbReference type="EMBL" id="CRK20099.1"/>
    </source>
</evidence>
<dbReference type="SUPFAM" id="SSF52833">
    <property type="entry name" value="Thioredoxin-like"/>
    <property type="match status" value="1"/>
</dbReference>
<dbReference type="PANTHER" id="PTHR46115">
    <property type="entry name" value="THIOREDOXIN-LIKE PROTEIN 1"/>
    <property type="match status" value="1"/>
</dbReference>
<evidence type="ECO:0008006" key="9">
    <source>
        <dbReference type="Google" id="ProtNLM"/>
    </source>
</evidence>
<evidence type="ECO:0000313" key="8">
    <source>
        <dbReference type="Proteomes" id="UP000044602"/>
    </source>
</evidence>
<dbReference type="GO" id="GO:0005737">
    <property type="term" value="C:cytoplasm"/>
    <property type="evidence" value="ECO:0007669"/>
    <property type="project" value="UniProtKB-ARBA"/>
</dbReference>
<sequence>MRFSLLKSVVAALAVCSQTAFGQITPAQVVDNIEALTTKSQALQAPAQRISIINGPLIVVGLGPFPALITGFTDIVSTATVAISQMQGMADVPAGPPSDAIFDAFREFVRVHQVLLNILIGKAGLFNTVPIIGQPVAAVLRSIEKVVDTAAFMLIDAVESRAEDLQSQAQSLKGTITVAIGSYEGLNVSKAQFDKLVKETPYVVVDFYADWCGPCKQMAPLFQQLSETAAEIESVKFLKVDTEANSDVAAAHQVTALPTFMVFKNGKVLEKIQGADPRKLQSVVQRLAAEVLAGGGASGGASSSGSGSGSGSGGVWKGAELPRGYQDITDQIEPKGCELLNADDDAGSVRVLFDGSKPSALDKKEGVKDWVESGEDDQLLLFMPFQAMLKLHTLHITSLPPSDDNDEDAPMRPRTIHLYTNKPHNLDFAEADDTPPTQVIELSQKDWNASGTANVSLRYVKFQNITSLVLYVVNGDGDGDKVRLDRVRLVGDSGEKREMGKLEKIGDEPGE</sequence>
<accession>A0A0G4LDV7</accession>
<evidence type="ECO:0000256" key="1">
    <source>
        <dbReference type="ARBA" id="ARBA00008987"/>
    </source>
</evidence>
<dbReference type="InterPro" id="IPR013766">
    <property type="entry name" value="Thioredoxin_domain"/>
</dbReference>
<comment type="similarity">
    <text evidence="1">Belongs to the thioredoxin family.</text>
</comment>
<proteinExistence type="inferred from homology"/>
<feature type="chain" id="PRO_5002566069" description="Thioredoxin domain-containing protein" evidence="4">
    <location>
        <begin position="23"/>
        <end position="511"/>
    </location>
</feature>
<organism evidence="7 8">
    <name type="scientific">Verticillium longisporum</name>
    <name type="common">Verticillium dahliae var. longisporum</name>
    <dbReference type="NCBI Taxonomy" id="100787"/>
    <lineage>
        <taxon>Eukaryota</taxon>
        <taxon>Fungi</taxon>
        <taxon>Dikarya</taxon>
        <taxon>Ascomycota</taxon>
        <taxon>Pezizomycotina</taxon>
        <taxon>Sordariomycetes</taxon>
        <taxon>Hypocreomycetidae</taxon>
        <taxon>Glomerellales</taxon>
        <taxon>Plectosphaerellaceae</taxon>
        <taxon>Verticillium</taxon>
    </lineage>
</organism>
<evidence type="ECO:0000259" key="6">
    <source>
        <dbReference type="PROSITE" id="PS51532"/>
    </source>
</evidence>
<dbReference type="InterPro" id="IPR010400">
    <property type="entry name" value="PITH_dom"/>
</dbReference>
<dbReference type="AlphaFoldDB" id="A0A0G4LDV7"/>
<evidence type="ECO:0000259" key="5">
    <source>
        <dbReference type="PROSITE" id="PS51352"/>
    </source>
</evidence>
<dbReference type="InterPro" id="IPR036249">
    <property type="entry name" value="Thioredoxin-like_sf"/>
</dbReference>
<dbReference type="STRING" id="100787.A0A0G4LDV7"/>
<reference evidence="7 8" key="1">
    <citation type="submission" date="2015-05" db="EMBL/GenBank/DDBJ databases">
        <authorList>
            <person name="Wang D.B."/>
            <person name="Wang M."/>
        </authorList>
    </citation>
    <scope>NUCLEOTIDE SEQUENCE [LARGE SCALE GENOMIC DNA]</scope>
    <source>
        <strain evidence="7">VL1</strain>
    </source>
</reference>
<protein>
    <recommendedName>
        <fullName evidence="9">Thioredoxin domain-containing protein</fullName>
    </recommendedName>
</protein>
<dbReference type="EMBL" id="CVQH01011114">
    <property type="protein sequence ID" value="CRK20099.1"/>
    <property type="molecule type" value="Genomic_DNA"/>
</dbReference>
<gene>
    <name evidence="7" type="ORF">BN1708_012746</name>
</gene>
<dbReference type="PRINTS" id="PR00421">
    <property type="entry name" value="THIOREDOXIN"/>
</dbReference>
<dbReference type="Pfam" id="PF00085">
    <property type="entry name" value="Thioredoxin"/>
    <property type="match status" value="1"/>
</dbReference>
<dbReference type="Pfam" id="PF06201">
    <property type="entry name" value="PITH"/>
    <property type="match status" value="1"/>
</dbReference>
<keyword evidence="8" id="KW-1185">Reference proteome</keyword>
<dbReference type="PROSITE" id="PS51532">
    <property type="entry name" value="PITH"/>
    <property type="match status" value="1"/>
</dbReference>
<dbReference type="PROSITE" id="PS51352">
    <property type="entry name" value="THIOREDOXIN_2"/>
    <property type="match status" value="1"/>
</dbReference>
<evidence type="ECO:0000256" key="3">
    <source>
        <dbReference type="SAM" id="MobiDB-lite"/>
    </source>
</evidence>
<evidence type="ECO:0000256" key="4">
    <source>
        <dbReference type="SAM" id="SignalP"/>
    </source>
</evidence>
<feature type="domain" description="Thioredoxin" evidence="5">
    <location>
        <begin position="156"/>
        <end position="289"/>
    </location>
</feature>
<dbReference type="PROSITE" id="PS00194">
    <property type="entry name" value="THIOREDOXIN_1"/>
    <property type="match status" value="1"/>
</dbReference>
<dbReference type="SUPFAM" id="SSF49785">
    <property type="entry name" value="Galactose-binding domain-like"/>
    <property type="match status" value="1"/>
</dbReference>
<dbReference type="InterPro" id="IPR008979">
    <property type="entry name" value="Galactose-bd-like_sf"/>
</dbReference>
<feature type="region of interest" description="Disordered" evidence="3">
    <location>
        <begin position="296"/>
        <end position="316"/>
    </location>
</feature>
<name>A0A0G4LDV7_VERLO</name>
<evidence type="ECO:0000256" key="2">
    <source>
        <dbReference type="ARBA" id="ARBA00023157"/>
    </source>
</evidence>
<dbReference type="InterPro" id="IPR017937">
    <property type="entry name" value="Thioredoxin_CS"/>
</dbReference>
<dbReference type="Pfam" id="PF17615">
    <property type="entry name" value="C166"/>
    <property type="match status" value="1"/>
</dbReference>
<dbReference type="Gene3D" id="3.40.30.10">
    <property type="entry name" value="Glutaredoxin"/>
    <property type="match status" value="1"/>
</dbReference>
<feature type="compositionally biased region" description="Gly residues" evidence="3">
    <location>
        <begin position="306"/>
        <end position="316"/>
    </location>
</feature>
<feature type="domain" description="PITH" evidence="6">
    <location>
        <begin position="317"/>
        <end position="509"/>
    </location>
</feature>
<feature type="signal peptide" evidence="4">
    <location>
        <begin position="1"/>
        <end position="22"/>
    </location>
</feature>
<keyword evidence="4" id="KW-0732">Signal</keyword>
<dbReference type="Proteomes" id="UP000044602">
    <property type="component" value="Unassembled WGS sequence"/>
</dbReference>